<dbReference type="PANTHER" id="PTHR30290:SF38">
    <property type="entry name" value="D,D-DIPEPTIDE-BINDING PERIPLASMIC PROTEIN DDPA-RELATED"/>
    <property type="match status" value="1"/>
</dbReference>
<keyword evidence="5" id="KW-0574">Periplasm</keyword>
<dbReference type="Gene3D" id="3.10.105.10">
    <property type="entry name" value="Dipeptide-binding Protein, Domain 3"/>
    <property type="match status" value="1"/>
</dbReference>
<dbReference type="Proteomes" id="UP000216188">
    <property type="component" value="Unassembled WGS sequence"/>
</dbReference>
<evidence type="ECO:0000256" key="2">
    <source>
        <dbReference type="ARBA" id="ARBA00005695"/>
    </source>
</evidence>
<proteinExistence type="inferred from homology"/>
<dbReference type="InterPro" id="IPR023765">
    <property type="entry name" value="SBP_5_CS"/>
</dbReference>
<feature type="domain" description="Solute-binding protein family 5" evidence="7">
    <location>
        <begin position="78"/>
        <end position="439"/>
    </location>
</feature>
<feature type="signal peptide" evidence="6">
    <location>
        <begin position="1"/>
        <end position="34"/>
    </location>
</feature>
<evidence type="ECO:0000313" key="8">
    <source>
        <dbReference type="EMBL" id="OYR20807.1"/>
    </source>
</evidence>
<dbReference type="GO" id="GO:0015833">
    <property type="term" value="P:peptide transport"/>
    <property type="evidence" value="ECO:0007669"/>
    <property type="project" value="TreeGrafter"/>
</dbReference>
<dbReference type="PANTHER" id="PTHR30290">
    <property type="entry name" value="PERIPLASMIC BINDING COMPONENT OF ABC TRANSPORTER"/>
    <property type="match status" value="1"/>
</dbReference>
<organism evidence="8 9">
    <name type="scientific">Brucella pseudogrignonensis</name>
    <dbReference type="NCBI Taxonomy" id="419475"/>
    <lineage>
        <taxon>Bacteria</taxon>
        <taxon>Pseudomonadati</taxon>
        <taxon>Pseudomonadota</taxon>
        <taxon>Alphaproteobacteria</taxon>
        <taxon>Hyphomicrobiales</taxon>
        <taxon>Brucellaceae</taxon>
        <taxon>Brucella/Ochrobactrum group</taxon>
        <taxon>Brucella</taxon>
    </lineage>
</organism>
<dbReference type="Gene3D" id="3.40.190.10">
    <property type="entry name" value="Periplasmic binding protein-like II"/>
    <property type="match status" value="1"/>
</dbReference>
<feature type="chain" id="PRO_5012874940" evidence="6">
    <location>
        <begin position="35"/>
        <end position="535"/>
    </location>
</feature>
<keyword evidence="3" id="KW-0813">Transport</keyword>
<name>A0A256G130_9HYPH</name>
<evidence type="ECO:0000256" key="5">
    <source>
        <dbReference type="ARBA" id="ARBA00022764"/>
    </source>
</evidence>
<evidence type="ECO:0000256" key="4">
    <source>
        <dbReference type="ARBA" id="ARBA00022729"/>
    </source>
</evidence>
<dbReference type="RefSeq" id="WP_094544747.1">
    <property type="nucleotide sequence ID" value="NZ_JBHEEM010000007.1"/>
</dbReference>
<sequence length="535" mass="58861">MTFFKPPHTGPILRKLKYGIAASLIALSAGQAAAETTLTAVMHSDLRMLDPVITTAHITRDHAYMIYDVLIAVDENFKPQPQMAEWTVSDDGKTYTFTLRDGLKFHDGAPVTATDVVASLERWAKRDTGGQLIMDITDSLKANDDKTIVWTLKEPFAPFLDTIAKQSALPPFIMPARIAATPADTAITEHIGSGPFKFVPAEFQPGVGVTYIKNEDYVPRSEPASWMAGGKVVNVDKVRWVTMTDAQTASNALTSGEIDYIEQVPVDLVPLFEGDDTVVLEQRDPLGYQTMGRLNFKHPPFDNPDIRRAAFLAMSQEPVLAALMADPNYYKVCGAIFGCGTPNATDVGSESLVAKGNIEEAKELLKKAGYDGKPVVLMQPTDVSSLSPQPVVAAQQLRAAGFTVDMQPMDWQTLVGRRASKDEPAKGGWNMFFTNWQIPEIATPLNSVMLNGRGDQAWFGWPEDEKIEALKKEYIAAKTPEEQKAAVEKIQAQTLENVLYIPLGEYNPPQGRRTNVVDMLGSPVPVFWNVKKTEE</sequence>
<evidence type="ECO:0000256" key="3">
    <source>
        <dbReference type="ARBA" id="ARBA00022448"/>
    </source>
</evidence>
<dbReference type="PIRSF" id="PIRSF002741">
    <property type="entry name" value="MppA"/>
    <property type="match status" value="1"/>
</dbReference>
<dbReference type="Pfam" id="PF00496">
    <property type="entry name" value="SBP_bac_5"/>
    <property type="match status" value="1"/>
</dbReference>
<dbReference type="InterPro" id="IPR030678">
    <property type="entry name" value="Peptide/Ni-bd"/>
</dbReference>
<dbReference type="EMBL" id="NNRM01000052">
    <property type="protein sequence ID" value="OYR20807.1"/>
    <property type="molecule type" value="Genomic_DNA"/>
</dbReference>
<reference evidence="8 9" key="1">
    <citation type="submission" date="2017-07" db="EMBL/GenBank/DDBJ databases">
        <title>Phylogenetic study on the rhizospheric bacterium Ochrobactrum sp. A44.</title>
        <authorList>
            <person name="Krzyzanowska D.M."/>
            <person name="Ossowicki A."/>
            <person name="Rajewska M."/>
            <person name="Maciag T."/>
            <person name="Kaczynski Z."/>
            <person name="Czerwicka M."/>
            <person name="Jafra S."/>
        </authorList>
    </citation>
    <scope>NUCLEOTIDE SEQUENCE [LARGE SCALE GENOMIC DNA]</scope>
    <source>
        <strain evidence="8 9">CCUG 30717</strain>
    </source>
</reference>
<comment type="subcellular location">
    <subcellularLocation>
        <location evidence="1">Periplasm</location>
    </subcellularLocation>
</comment>
<dbReference type="CDD" id="cd08502">
    <property type="entry name" value="PBP2_NikA_DppA_OppA_like_16"/>
    <property type="match status" value="1"/>
</dbReference>
<evidence type="ECO:0000256" key="6">
    <source>
        <dbReference type="SAM" id="SignalP"/>
    </source>
</evidence>
<evidence type="ECO:0000313" key="9">
    <source>
        <dbReference type="Proteomes" id="UP000216188"/>
    </source>
</evidence>
<keyword evidence="4 6" id="KW-0732">Signal</keyword>
<accession>A0A256G130</accession>
<comment type="similarity">
    <text evidence="2">Belongs to the bacterial solute-binding protein 5 family.</text>
</comment>
<dbReference type="AlphaFoldDB" id="A0A256G130"/>
<dbReference type="SUPFAM" id="SSF53850">
    <property type="entry name" value="Periplasmic binding protein-like II"/>
    <property type="match status" value="1"/>
</dbReference>
<comment type="caution">
    <text evidence="8">The sequence shown here is derived from an EMBL/GenBank/DDBJ whole genome shotgun (WGS) entry which is preliminary data.</text>
</comment>
<evidence type="ECO:0000256" key="1">
    <source>
        <dbReference type="ARBA" id="ARBA00004418"/>
    </source>
</evidence>
<dbReference type="GO" id="GO:0030288">
    <property type="term" value="C:outer membrane-bounded periplasmic space"/>
    <property type="evidence" value="ECO:0007669"/>
    <property type="project" value="UniProtKB-ARBA"/>
</dbReference>
<evidence type="ECO:0000259" key="7">
    <source>
        <dbReference type="Pfam" id="PF00496"/>
    </source>
</evidence>
<dbReference type="InterPro" id="IPR000914">
    <property type="entry name" value="SBP_5_dom"/>
</dbReference>
<dbReference type="InterPro" id="IPR039424">
    <property type="entry name" value="SBP_5"/>
</dbReference>
<dbReference type="PROSITE" id="PS01040">
    <property type="entry name" value="SBP_BACTERIAL_5"/>
    <property type="match status" value="1"/>
</dbReference>
<protein>
    <submittedName>
        <fullName evidence="8">Bacterial extracellular solute-binding, 5 Middle family protein</fullName>
    </submittedName>
</protein>
<keyword evidence="9" id="KW-1185">Reference proteome</keyword>
<dbReference type="GO" id="GO:0043190">
    <property type="term" value="C:ATP-binding cassette (ABC) transporter complex"/>
    <property type="evidence" value="ECO:0007669"/>
    <property type="project" value="InterPro"/>
</dbReference>
<dbReference type="GO" id="GO:1904680">
    <property type="term" value="F:peptide transmembrane transporter activity"/>
    <property type="evidence" value="ECO:0007669"/>
    <property type="project" value="TreeGrafter"/>
</dbReference>
<dbReference type="STRING" id="419475.A8A54_16330"/>
<gene>
    <name evidence="8" type="ORF">CEV34_5312</name>
</gene>